<accession>A0A8S0PCW0</accession>
<dbReference type="PANTHER" id="PTHR47576:SF2">
    <property type="entry name" value="BRCT DOMAIN DNA REPAIR PROTEIN-RELATED"/>
    <property type="match status" value="1"/>
</dbReference>
<evidence type="ECO:0000313" key="2">
    <source>
        <dbReference type="Proteomes" id="UP000594638"/>
    </source>
</evidence>
<dbReference type="AlphaFoldDB" id="A0A8S0PCW0"/>
<comment type="caution">
    <text evidence="1">The sequence shown here is derived from an EMBL/GenBank/DDBJ whole genome shotgun (WGS) entry which is preliminary data.</text>
</comment>
<name>A0A8S0PCW0_OLEEU</name>
<protein>
    <submittedName>
        <fullName evidence="1">Uncharacterized protein</fullName>
    </submittedName>
</protein>
<dbReference type="Gramene" id="OE9A105092T1">
    <property type="protein sequence ID" value="OE9A105092C1"/>
    <property type="gene ID" value="OE9A105092"/>
</dbReference>
<gene>
    <name evidence="1" type="ORF">OLEA9_A105092</name>
</gene>
<dbReference type="OrthoDB" id="251770at2759"/>
<organism evidence="1 2">
    <name type="scientific">Olea europaea subsp. europaea</name>
    <dbReference type="NCBI Taxonomy" id="158383"/>
    <lineage>
        <taxon>Eukaryota</taxon>
        <taxon>Viridiplantae</taxon>
        <taxon>Streptophyta</taxon>
        <taxon>Embryophyta</taxon>
        <taxon>Tracheophyta</taxon>
        <taxon>Spermatophyta</taxon>
        <taxon>Magnoliopsida</taxon>
        <taxon>eudicotyledons</taxon>
        <taxon>Gunneridae</taxon>
        <taxon>Pentapetalae</taxon>
        <taxon>asterids</taxon>
        <taxon>lamiids</taxon>
        <taxon>Lamiales</taxon>
        <taxon>Oleaceae</taxon>
        <taxon>Oleeae</taxon>
        <taxon>Olea</taxon>
    </lineage>
</organism>
<dbReference type="EMBL" id="CACTIH010000033">
    <property type="protein sequence ID" value="CAA2938185.1"/>
    <property type="molecule type" value="Genomic_DNA"/>
</dbReference>
<sequence>MLAVIPIILNAKDSLIENNLGTQVILYTVVNGNTDPGTVPRSITNISHVDRQKIANLAKDGVKKRWNCYMQENMSADEIEVAIHTDSGQADRLRLAYSSIETAELGYIEFKRIDFLGSQSRKSFEMLKHLNDENNINVYELLIRE</sequence>
<reference evidence="1 2" key="1">
    <citation type="submission" date="2019-12" db="EMBL/GenBank/DDBJ databases">
        <authorList>
            <person name="Alioto T."/>
            <person name="Alioto T."/>
            <person name="Gomez Garrido J."/>
        </authorList>
    </citation>
    <scope>NUCLEOTIDE SEQUENCE [LARGE SCALE GENOMIC DNA]</scope>
</reference>
<evidence type="ECO:0000313" key="1">
    <source>
        <dbReference type="EMBL" id="CAA2938185.1"/>
    </source>
</evidence>
<proteinExistence type="predicted"/>
<keyword evidence="2" id="KW-1185">Reference proteome</keyword>
<dbReference type="PANTHER" id="PTHR47576">
    <property type="entry name" value="BRCT DOMAIN DNA REPAIR PROTEIN-RELATED"/>
    <property type="match status" value="1"/>
</dbReference>
<dbReference type="Proteomes" id="UP000594638">
    <property type="component" value="Unassembled WGS sequence"/>
</dbReference>